<dbReference type="Proteomes" id="UP000562984">
    <property type="component" value="Unassembled WGS sequence"/>
</dbReference>
<dbReference type="InterPro" id="IPR036278">
    <property type="entry name" value="Sialidase_sf"/>
</dbReference>
<dbReference type="EMBL" id="JABEND010000005">
    <property type="protein sequence ID" value="NNG36086.1"/>
    <property type="molecule type" value="Genomic_DNA"/>
</dbReference>
<protein>
    <submittedName>
        <fullName evidence="3">DUF4185 domain-containing protein</fullName>
    </submittedName>
</protein>
<feature type="domain" description="DUF4185" evidence="2">
    <location>
        <begin position="29"/>
        <end position="336"/>
    </location>
</feature>
<dbReference type="Pfam" id="PF13810">
    <property type="entry name" value="DUF4185"/>
    <property type="match status" value="1"/>
</dbReference>
<gene>
    <name evidence="3" type="ORF">HKD39_10235</name>
</gene>
<name>A0A849A8Z6_9ACTN</name>
<feature type="compositionally biased region" description="Low complexity" evidence="1">
    <location>
        <begin position="346"/>
        <end position="359"/>
    </location>
</feature>
<sequence length="371" mass="39667">MAASAATSRTLTGVDNVTRVAQLTGPGGINNTAKYRIAGTDLGSMFEHNGKTWFVFGDTFGRRAPGQTGGGGDEWRSNALAYSTDADPADGITFDGFVTDQKTGWALEPIPGEKIDNQEMTKIPTYGFSAGGAMYLAYMSVKHWGEPGEWETNYSGLAKSTDDGKTWTQLATPKWSGTSNFVQVSVVERDGMLYFLGVTHGRFGPVRLMRVPTAEVEKPASYQYFSGTAADGSPQWSADEKAAAVVLDDTVGELSAAWNAYLDSWILTYSNGNGDTTIRQAPQLWGPWGPARTLIAQSALPGLYSPYLLPKYTADGGRTVYFTLSVWDPYQVFWYRADLTAATGDSPASAAESSRPAASGGVPLPASTSDG</sequence>
<evidence type="ECO:0000256" key="1">
    <source>
        <dbReference type="SAM" id="MobiDB-lite"/>
    </source>
</evidence>
<evidence type="ECO:0000313" key="4">
    <source>
        <dbReference type="Proteomes" id="UP000562984"/>
    </source>
</evidence>
<proteinExistence type="predicted"/>
<comment type="caution">
    <text evidence="3">The sequence shown here is derived from an EMBL/GenBank/DDBJ whole genome shotgun (WGS) entry which is preliminary data.</text>
</comment>
<accession>A0A849A8Z6</accession>
<dbReference type="InterPro" id="IPR025442">
    <property type="entry name" value="DUF4185"/>
</dbReference>
<evidence type="ECO:0000313" key="3">
    <source>
        <dbReference type="EMBL" id="NNG36086.1"/>
    </source>
</evidence>
<dbReference type="SUPFAM" id="SSF50939">
    <property type="entry name" value="Sialidases"/>
    <property type="match status" value="1"/>
</dbReference>
<organism evidence="3 4">
    <name type="scientific">Nakamurella aerolata</name>
    <dbReference type="NCBI Taxonomy" id="1656892"/>
    <lineage>
        <taxon>Bacteria</taxon>
        <taxon>Bacillati</taxon>
        <taxon>Actinomycetota</taxon>
        <taxon>Actinomycetes</taxon>
        <taxon>Nakamurellales</taxon>
        <taxon>Nakamurellaceae</taxon>
        <taxon>Nakamurella</taxon>
    </lineage>
</organism>
<keyword evidence="4" id="KW-1185">Reference proteome</keyword>
<feature type="region of interest" description="Disordered" evidence="1">
    <location>
        <begin position="344"/>
        <end position="371"/>
    </location>
</feature>
<dbReference type="AlphaFoldDB" id="A0A849A8Z6"/>
<evidence type="ECO:0000259" key="2">
    <source>
        <dbReference type="Pfam" id="PF13810"/>
    </source>
</evidence>
<reference evidence="3 4" key="1">
    <citation type="submission" date="2020-05" db="EMBL/GenBank/DDBJ databases">
        <title>Nakamurella sp. DB0629 isolated from air conditioner.</title>
        <authorList>
            <person name="Kim D.H."/>
            <person name="Kim D.-U."/>
        </authorList>
    </citation>
    <scope>NUCLEOTIDE SEQUENCE [LARGE SCALE GENOMIC DNA]</scope>
    <source>
        <strain evidence="3 4">DB0629</strain>
    </source>
</reference>